<proteinExistence type="predicted"/>
<organism evidence="1 2">
    <name type="scientific">Mya arenaria</name>
    <name type="common">Soft-shell clam</name>
    <dbReference type="NCBI Taxonomy" id="6604"/>
    <lineage>
        <taxon>Eukaryota</taxon>
        <taxon>Metazoa</taxon>
        <taxon>Spiralia</taxon>
        <taxon>Lophotrochozoa</taxon>
        <taxon>Mollusca</taxon>
        <taxon>Bivalvia</taxon>
        <taxon>Autobranchia</taxon>
        <taxon>Heteroconchia</taxon>
        <taxon>Euheterodonta</taxon>
        <taxon>Imparidentia</taxon>
        <taxon>Neoheterodontei</taxon>
        <taxon>Myida</taxon>
        <taxon>Myoidea</taxon>
        <taxon>Myidae</taxon>
        <taxon>Mya</taxon>
    </lineage>
</organism>
<protein>
    <submittedName>
        <fullName evidence="1">Uncharacterized protein</fullName>
    </submittedName>
</protein>
<keyword evidence="2" id="KW-1185">Reference proteome</keyword>
<dbReference type="EMBL" id="CP111014">
    <property type="protein sequence ID" value="WAQ98726.1"/>
    <property type="molecule type" value="Genomic_DNA"/>
</dbReference>
<accession>A0ABY7DP79</accession>
<evidence type="ECO:0000313" key="1">
    <source>
        <dbReference type="EMBL" id="WAQ98726.1"/>
    </source>
</evidence>
<dbReference type="Proteomes" id="UP001164746">
    <property type="component" value="Chromosome 3"/>
</dbReference>
<evidence type="ECO:0000313" key="2">
    <source>
        <dbReference type="Proteomes" id="UP001164746"/>
    </source>
</evidence>
<sequence length="152" mass="16839">MNRSKAQPTCHSCAPIGVLFHTSSNTRSSHSKKNRQQSTNSILPEFLLSENSHIVEQPSSRRCCGKPLTLYPSSRGSQHSHSSSVGAHLQVVPNDLNHCRAVRGHRNRRERGFDPRTSGLWAQHASTAPLCSLISGKNCVLAMTKRQECRTK</sequence>
<reference evidence="1" key="1">
    <citation type="submission" date="2022-11" db="EMBL/GenBank/DDBJ databases">
        <title>Centuries of genome instability and evolution in soft-shell clam transmissible cancer (bioRxiv).</title>
        <authorList>
            <person name="Hart S.F.M."/>
            <person name="Yonemitsu M.A."/>
            <person name="Giersch R.M."/>
            <person name="Beal B.F."/>
            <person name="Arriagada G."/>
            <person name="Davis B.W."/>
            <person name="Ostrander E.A."/>
            <person name="Goff S.P."/>
            <person name="Metzger M.J."/>
        </authorList>
    </citation>
    <scope>NUCLEOTIDE SEQUENCE</scope>
    <source>
        <strain evidence="1">MELC-2E11</strain>
        <tissue evidence="1">Siphon/mantle</tissue>
    </source>
</reference>
<gene>
    <name evidence="1" type="ORF">MAR_023099</name>
</gene>
<name>A0ABY7DP79_MYAAR</name>